<keyword evidence="2" id="KW-1185">Reference proteome</keyword>
<protein>
    <recommendedName>
        <fullName evidence="3">RRM domain-containing protein</fullName>
    </recommendedName>
</protein>
<accession>A0A9P6KZ59</accession>
<gene>
    <name evidence="1" type="ORF">NGRA_0893</name>
</gene>
<dbReference type="AlphaFoldDB" id="A0A9P6KZ59"/>
<comment type="caution">
    <text evidence="1">The sequence shown here is derived from an EMBL/GenBank/DDBJ whole genome shotgun (WGS) entry which is preliminary data.</text>
</comment>
<name>A0A9P6KZ59_9MICR</name>
<organism evidence="1 2">
    <name type="scientific">Nosema granulosis</name>
    <dbReference type="NCBI Taxonomy" id="83296"/>
    <lineage>
        <taxon>Eukaryota</taxon>
        <taxon>Fungi</taxon>
        <taxon>Fungi incertae sedis</taxon>
        <taxon>Microsporidia</taxon>
        <taxon>Nosematidae</taxon>
        <taxon>Nosema</taxon>
    </lineage>
</organism>
<dbReference type="SUPFAM" id="SSF54928">
    <property type="entry name" value="RNA-binding domain, RBD"/>
    <property type="match status" value="1"/>
</dbReference>
<evidence type="ECO:0008006" key="3">
    <source>
        <dbReference type="Google" id="ProtNLM"/>
    </source>
</evidence>
<evidence type="ECO:0000313" key="1">
    <source>
        <dbReference type="EMBL" id="KAF9764021.1"/>
    </source>
</evidence>
<evidence type="ECO:0000313" key="2">
    <source>
        <dbReference type="Proteomes" id="UP000740883"/>
    </source>
</evidence>
<sequence>MKMFITKIPKAFNKKLLYELLIQFAPIQDFYFEPSGKFCIVSFRTKKDMFYTKEMLATIKHLRTEISEETTVVEVYNLHPSLESVFKKMMSKFGSVKFRKGCLLFKKKEAAMKAVECCDGKFIGSRKVEFKIKEDI</sequence>
<dbReference type="InterPro" id="IPR035979">
    <property type="entry name" value="RBD_domain_sf"/>
</dbReference>
<proteinExistence type="predicted"/>
<dbReference type="CDD" id="cd00590">
    <property type="entry name" value="RRM_SF"/>
    <property type="match status" value="1"/>
</dbReference>
<dbReference type="EMBL" id="SBJO01000043">
    <property type="protein sequence ID" value="KAF9764021.1"/>
    <property type="molecule type" value="Genomic_DNA"/>
</dbReference>
<dbReference type="OrthoDB" id="2189300at2759"/>
<dbReference type="Proteomes" id="UP000740883">
    <property type="component" value="Unassembled WGS sequence"/>
</dbReference>
<dbReference type="GO" id="GO:0003676">
    <property type="term" value="F:nucleic acid binding"/>
    <property type="evidence" value="ECO:0007669"/>
    <property type="project" value="InterPro"/>
</dbReference>
<reference evidence="1 2" key="1">
    <citation type="journal article" date="2020" name="Genome Biol. Evol.">
        <title>Comparative genomics of strictly vertically transmitted, feminizing microsporidia endosymbionts of amphipod crustaceans.</title>
        <authorList>
            <person name="Cormier A."/>
            <person name="Chebbi M.A."/>
            <person name="Giraud I."/>
            <person name="Wattier R."/>
            <person name="Teixeira M."/>
            <person name="Gilbert C."/>
            <person name="Rigaud T."/>
            <person name="Cordaux R."/>
        </authorList>
    </citation>
    <scope>NUCLEOTIDE SEQUENCE [LARGE SCALE GENOMIC DNA]</scope>
    <source>
        <strain evidence="1 2">Ou3-Ou53</strain>
    </source>
</reference>